<name>A0AAV7W1U9_PLEWA</name>
<reference evidence="1" key="1">
    <citation type="journal article" date="2022" name="bioRxiv">
        <title>Sequencing and chromosome-scale assembly of the giantPleurodeles waltlgenome.</title>
        <authorList>
            <person name="Brown T."/>
            <person name="Elewa A."/>
            <person name="Iarovenko S."/>
            <person name="Subramanian E."/>
            <person name="Araus A.J."/>
            <person name="Petzold A."/>
            <person name="Susuki M."/>
            <person name="Suzuki K.-i.T."/>
            <person name="Hayashi T."/>
            <person name="Toyoda A."/>
            <person name="Oliveira C."/>
            <person name="Osipova E."/>
            <person name="Leigh N.D."/>
            <person name="Simon A."/>
            <person name="Yun M.H."/>
        </authorList>
    </citation>
    <scope>NUCLEOTIDE SEQUENCE</scope>
    <source>
        <strain evidence="1">20211129_DDA</strain>
        <tissue evidence="1">Liver</tissue>
    </source>
</reference>
<evidence type="ECO:0000313" key="2">
    <source>
        <dbReference type="Proteomes" id="UP001066276"/>
    </source>
</evidence>
<dbReference type="Proteomes" id="UP001066276">
    <property type="component" value="Chromosome 1_2"/>
</dbReference>
<dbReference type="AlphaFoldDB" id="A0AAV7W1U9"/>
<gene>
    <name evidence="1" type="ORF">NDU88_001961</name>
</gene>
<proteinExistence type="predicted"/>
<organism evidence="1 2">
    <name type="scientific">Pleurodeles waltl</name>
    <name type="common">Iberian ribbed newt</name>
    <dbReference type="NCBI Taxonomy" id="8319"/>
    <lineage>
        <taxon>Eukaryota</taxon>
        <taxon>Metazoa</taxon>
        <taxon>Chordata</taxon>
        <taxon>Craniata</taxon>
        <taxon>Vertebrata</taxon>
        <taxon>Euteleostomi</taxon>
        <taxon>Amphibia</taxon>
        <taxon>Batrachia</taxon>
        <taxon>Caudata</taxon>
        <taxon>Salamandroidea</taxon>
        <taxon>Salamandridae</taxon>
        <taxon>Pleurodelinae</taxon>
        <taxon>Pleurodeles</taxon>
    </lineage>
</organism>
<sequence>MDVWPEWYVTKTRSQVFTDQYTLRLLGATRLHSALQRCQLNVVPRCRLATEFHLTISLVSRSATLVSTPYSAAFHTRAFFLYVPALTPERAYVWRSVSLPVELVLAFRTALVLP</sequence>
<accession>A0AAV7W1U9</accession>
<dbReference type="EMBL" id="JANPWB010000002">
    <property type="protein sequence ID" value="KAJ1206558.1"/>
    <property type="molecule type" value="Genomic_DNA"/>
</dbReference>
<keyword evidence="2" id="KW-1185">Reference proteome</keyword>
<protein>
    <submittedName>
        <fullName evidence="1">Uncharacterized protein</fullName>
    </submittedName>
</protein>
<comment type="caution">
    <text evidence="1">The sequence shown here is derived from an EMBL/GenBank/DDBJ whole genome shotgun (WGS) entry which is preliminary data.</text>
</comment>
<evidence type="ECO:0000313" key="1">
    <source>
        <dbReference type="EMBL" id="KAJ1206558.1"/>
    </source>
</evidence>